<feature type="domain" description="Rad26-like helical repeats" evidence="3">
    <location>
        <begin position="509"/>
        <end position="789"/>
    </location>
</feature>
<dbReference type="Proteomes" id="UP001324427">
    <property type="component" value="Unassembled WGS sequence"/>
</dbReference>
<organism evidence="6 7">
    <name type="scientific">Oleoguttula mirabilis</name>
    <dbReference type="NCBI Taxonomy" id="1507867"/>
    <lineage>
        <taxon>Eukaryota</taxon>
        <taxon>Fungi</taxon>
        <taxon>Dikarya</taxon>
        <taxon>Ascomycota</taxon>
        <taxon>Pezizomycotina</taxon>
        <taxon>Dothideomycetes</taxon>
        <taxon>Dothideomycetidae</taxon>
        <taxon>Mycosphaerellales</taxon>
        <taxon>Teratosphaeriaceae</taxon>
        <taxon>Oleoguttula</taxon>
    </lineage>
</organism>
<feature type="compositionally biased region" description="Pro residues" evidence="2">
    <location>
        <begin position="90"/>
        <end position="100"/>
    </location>
</feature>
<feature type="compositionally biased region" description="Basic and acidic residues" evidence="2">
    <location>
        <begin position="332"/>
        <end position="344"/>
    </location>
</feature>
<dbReference type="EMBL" id="JAVFHQ010000048">
    <property type="protein sequence ID" value="KAK4541820.1"/>
    <property type="molecule type" value="Genomic_DNA"/>
</dbReference>
<dbReference type="InterPro" id="IPR022093">
    <property type="entry name" value="Rad26-like_helical"/>
</dbReference>
<name>A0AAV9JAM6_9PEZI</name>
<evidence type="ECO:0000259" key="3">
    <source>
        <dbReference type="Pfam" id="PF12331"/>
    </source>
</evidence>
<keyword evidence="1" id="KW-0175">Coiled coil</keyword>
<feature type="region of interest" description="Disordered" evidence="2">
    <location>
        <begin position="25"/>
        <end position="114"/>
    </location>
</feature>
<accession>A0AAV9JAM6</accession>
<feature type="compositionally biased region" description="Polar residues" evidence="2">
    <location>
        <begin position="25"/>
        <end position="67"/>
    </location>
</feature>
<feature type="region of interest" description="Disordered" evidence="2">
    <location>
        <begin position="860"/>
        <end position="898"/>
    </location>
</feature>
<evidence type="ECO:0000259" key="4">
    <source>
        <dbReference type="Pfam" id="PF21046"/>
    </source>
</evidence>
<feature type="region of interest" description="Disordered" evidence="2">
    <location>
        <begin position="250"/>
        <end position="391"/>
    </location>
</feature>
<feature type="domain" description="Rad26-like C-terminal" evidence="4">
    <location>
        <begin position="796"/>
        <end position="858"/>
    </location>
</feature>
<proteinExistence type="predicted"/>
<dbReference type="Pfam" id="PF21048">
    <property type="entry name" value="Rad26-like_N"/>
    <property type="match status" value="1"/>
</dbReference>
<evidence type="ECO:0000256" key="2">
    <source>
        <dbReference type="SAM" id="MobiDB-lite"/>
    </source>
</evidence>
<evidence type="ECO:0000259" key="5">
    <source>
        <dbReference type="Pfam" id="PF21048"/>
    </source>
</evidence>
<protein>
    <submittedName>
        <fullName evidence="6">Uncharacterized protein</fullName>
    </submittedName>
</protein>
<reference evidence="6 7" key="1">
    <citation type="submission" date="2021-11" db="EMBL/GenBank/DDBJ databases">
        <title>Black yeast isolated from Biological Soil Crust.</title>
        <authorList>
            <person name="Kurbessoian T."/>
        </authorList>
    </citation>
    <scope>NUCLEOTIDE SEQUENCE [LARGE SCALE GENOMIC DNA]</scope>
    <source>
        <strain evidence="6 7">CCFEE 5522</strain>
    </source>
</reference>
<dbReference type="AlphaFoldDB" id="A0AAV9JAM6"/>
<evidence type="ECO:0000256" key="1">
    <source>
        <dbReference type="SAM" id="Coils"/>
    </source>
</evidence>
<feature type="compositionally biased region" description="Acidic residues" evidence="2">
    <location>
        <begin position="887"/>
        <end position="898"/>
    </location>
</feature>
<evidence type="ECO:0000313" key="7">
    <source>
        <dbReference type="Proteomes" id="UP001324427"/>
    </source>
</evidence>
<sequence>MGEDDFFSDDDLDGIPDNTLQELEQHALSSTQRAKSTTLPTQRQFQKQRTNVSIPSRPATANRNTSWRPPQPRPQPLRRAHPQAHLQPLDAPPASAPEPPSSDYGFDDEDVVDLDEPSPIIQPAAAHHARPITAIRPAAAAHSLDGTTAELDAETEAAYAAADAELGAQQWAQAPHLQPKADDGIEVSALQARIAELEVEQARLRHAEQEARNTALAKQGEISIVRANQDKATKEYERRLAVMQKLHADEAAKGKAELEAGRKEREKIATDNRFLQHNLAQETERAKRLNGPGKARAAAAGQEQETPRKAKRNTGRGDGFDDDEVRMISPTKSRDRERQKDQTPKHGAKRKRTANDSPVAALSFTQFAEPVRQNSTEQPLPAPFEQKIAAETVVPRDDDRYEFMQRLLHHSPYEGHERSVEALANYAFPSDPNLSLASTLMDELARSTMHAETDTLPLILSRVLLKLWSRCLELHYYTPLYLILDLLDFTLYTTLAPAIAQLVEVAAPLCIRTIDLVAVPIARLANRAFAASVDRAAQARVAAAIDADDVMALLLRLCRACGLVPGRAEVFWRHMEYEFTLMMLMKAQPVGQVRAALQLLARSALVVAGGTGTGTFGPICGHNDDGELDVDVEARQLQQQARQETATIDRITTLLMEMPAVSADDDEPAYTELEIAELRLEILLVLRAMCRTEHAGLLLARHRLVVGRLIRFLHAQVERLYSLPPPPFRSLGSDDGEIDTLDGAPPPLPRGLGTVDGVDDPALAKHHRTAHTVVVDCINLTVRILHHLLRTYESEIDFAQKLDAVHGTHHKFLICMTRVAFTEKLVFERGIEEEVIEAAHEILNNLLSPDEGEAIVRAVETPRGTRGSGPMSRGEGVENGGGLGEAQGDEDATMSDVR</sequence>
<feature type="coiled-coil region" evidence="1">
    <location>
        <begin position="187"/>
        <end position="219"/>
    </location>
</feature>
<comment type="caution">
    <text evidence="6">The sequence shown here is derived from an EMBL/GenBank/DDBJ whole genome shotgun (WGS) entry which is preliminary data.</text>
</comment>
<evidence type="ECO:0000313" key="6">
    <source>
        <dbReference type="EMBL" id="KAK4541820.1"/>
    </source>
</evidence>
<keyword evidence="7" id="KW-1185">Reference proteome</keyword>
<feature type="compositionally biased region" description="Basic and acidic residues" evidence="2">
    <location>
        <begin position="250"/>
        <end position="270"/>
    </location>
</feature>
<dbReference type="Pfam" id="PF12331">
    <property type="entry name" value="Rad26-like_helical_rpts"/>
    <property type="match status" value="1"/>
</dbReference>
<dbReference type="Pfam" id="PF21046">
    <property type="entry name" value="Rad26-like_C"/>
    <property type="match status" value="1"/>
</dbReference>
<dbReference type="InterPro" id="IPR048379">
    <property type="entry name" value="Rad26-like_C"/>
</dbReference>
<dbReference type="InterPro" id="IPR048380">
    <property type="entry name" value="Rad26-like_N"/>
</dbReference>
<feature type="domain" description="Rad26-like N-terminal" evidence="5">
    <location>
        <begin position="403"/>
        <end position="449"/>
    </location>
</feature>
<feature type="compositionally biased region" description="Acidic residues" evidence="2">
    <location>
        <begin position="105"/>
        <end position="114"/>
    </location>
</feature>
<gene>
    <name evidence="6" type="ORF">LTR36_007352</name>
</gene>